<proteinExistence type="predicted"/>
<dbReference type="OrthoDB" id="9771846at2"/>
<dbReference type="RefSeq" id="WP_053237943.1">
    <property type="nucleotide sequence ID" value="NZ_CP011125.1"/>
</dbReference>
<dbReference type="Pfam" id="PF00535">
    <property type="entry name" value="Glycos_transf_2"/>
    <property type="match status" value="1"/>
</dbReference>
<name>A0A0F6SHU1_9BACT</name>
<keyword evidence="3" id="KW-1185">Reference proteome</keyword>
<dbReference type="PANTHER" id="PTHR43179">
    <property type="entry name" value="RHAMNOSYLTRANSFERASE WBBL"/>
    <property type="match status" value="1"/>
</dbReference>
<keyword evidence="2" id="KW-0808">Transferase</keyword>
<dbReference type="InterPro" id="IPR029044">
    <property type="entry name" value="Nucleotide-diphossugar_trans"/>
</dbReference>
<evidence type="ECO:0000313" key="2">
    <source>
        <dbReference type="EMBL" id="AKF11034.1"/>
    </source>
</evidence>
<dbReference type="GO" id="GO:0016740">
    <property type="term" value="F:transferase activity"/>
    <property type="evidence" value="ECO:0007669"/>
    <property type="project" value="UniProtKB-KW"/>
</dbReference>
<organism evidence="2 3">
    <name type="scientific">Sandaracinus amylolyticus</name>
    <dbReference type="NCBI Taxonomy" id="927083"/>
    <lineage>
        <taxon>Bacteria</taxon>
        <taxon>Pseudomonadati</taxon>
        <taxon>Myxococcota</taxon>
        <taxon>Polyangia</taxon>
        <taxon>Polyangiales</taxon>
        <taxon>Sandaracinaceae</taxon>
        <taxon>Sandaracinus</taxon>
    </lineage>
</organism>
<dbReference type="AlphaFoldDB" id="A0A0F6SHU1"/>
<evidence type="ECO:0000259" key="1">
    <source>
        <dbReference type="Pfam" id="PF00535"/>
    </source>
</evidence>
<evidence type="ECO:0000313" key="3">
    <source>
        <dbReference type="Proteomes" id="UP000034883"/>
    </source>
</evidence>
<dbReference type="STRING" id="927083.DB32_008183"/>
<dbReference type="Proteomes" id="UP000034883">
    <property type="component" value="Chromosome"/>
</dbReference>
<feature type="domain" description="Glycosyltransferase 2-like" evidence="1">
    <location>
        <begin position="7"/>
        <end position="118"/>
    </location>
</feature>
<dbReference type="KEGG" id="samy:DB32_008183"/>
<gene>
    <name evidence="2" type="ORF">DB32_008183</name>
</gene>
<dbReference type="Gene3D" id="3.90.550.10">
    <property type="entry name" value="Spore Coat Polysaccharide Biosynthesis Protein SpsA, Chain A"/>
    <property type="match status" value="1"/>
</dbReference>
<dbReference type="PANTHER" id="PTHR43179:SF7">
    <property type="entry name" value="RHAMNOSYLTRANSFERASE WBBL"/>
    <property type="match status" value="1"/>
</dbReference>
<dbReference type="SUPFAM" id="SSF53448">
    <property type="entry name" value="Nucleotide-diphospho-sugar transferases"/>
    <property type="match status" value="1"/>
</dbReference>
<sequence>MQHVDLSIVIVSWNTCDMTAACLRALRADRSSLRRQIIVVDNASEDGTADRVAREHPEVELVRNRRNLLYAYANNQGAARARGRYIALLNSDALVRPGALDRLVRFLEANLAYAAASPKLVGSRGEVRRTCARFPTLASALAHSTALGRVPPGRWIVARSRMEDFDHEQSRDVDQPPTSCFVVRRRDWEEIGGFDARMSLYFNDVDLCFRLWQSGRRIRYVADAEVVHEEGGSTRRARRRERNIVWNRDREAYYEKRYGALGRVWARAVLGAATAEIAARIVASRGREAGEQLAALSEQLRDTLGPDAPSITLDQAA</sequence>
<reference evidence="2 3" key="1">
    <citation type="submission" date="2015-03" db="EMBL/GenBank/DDBJ databases">
        <title>Genome assembly of Sandaracinus amylolyticus DSM 53668.</title>
        <authorList>
            <person name="Sharma G."/>
            <person name="Subramanian S."/>
        </authorList>
    </citation>
    <scope>NUCLEOTIDE SEQUENCE [LARGE SCALE GENOMIC DNA]</scope>
    <source>
        <strain evidence="2 3">DSM 53668</strain>
    </source>
</reference>
<dbReference type="EMBL" id="CP011125">
    <property type="protein sequence ID" value="AKF11034.1"/>
    <property type="molecule type" value="Genomic_DNA"/>
</dbReference>
<dbReference type="InterPro" id="IPR001173">
    <property type="entry name" value="Glyco_trans_2-like"/>
</dbReference>
<accession>A0A0F6SHU1</accession>
<dbReference type="CDD" id="cd04186">
    <property type="entry name" value="GT_2_like_c"/>
    <property type="match status" value="1"/>
</dbReference>
<protein>
    <submittedName>
        <fullName evidence="2">Glycosyl transferase, family 2</fullName>
    </submittedName>
</protein>